<dbReference type="RefSeq" id="WP_115219385.1">
    <property type="nucleotide sequence ID" value="NZ_UHIA01000004.1"/>
</dbReference>
<keyword evidence="3" id="KW-1185">Reference proteome</keyword>
<dbReference type="SUPFAM" id="SSF56219">
    <property type="entry name" value="DNase I-like"/>
    <property type="match status" value="1"/>
</dbReference>
<dbReference type="EMBL" id="UHIA01000004">
    <property type="protein sequence ID" value="SUO98583.1"/>
    <property type="molecule type" value="Genomic_DNA"/>
</dbReference>
<protein>
    <submittedName>
        <fullName evidence="2">Uncharacterized protein conserved in bacteria</fullName>
    </submittedName>
</protein>
<dbReference type="GO" id="GO:0003824">
    <property type="term" value="F:catalytic activity"/>
    <property type="evidence" value="ECO:0007669"/>
    <property type="project" value="InterPro"/>
</dbReference>
<name>A0A380N3A4_9GAMM</name>
<organism evidence="2 3">
    <name type="scientific">Suttonella indologenes</name>
    <dbReference type="NCBI Taxonomy" id="13276"/>
    <lineage>
        <taxon>Bacteria</taxon>
        <taxon>Pseudomonadati</taxon>
        <taxon>Pseudomonadota</taxon>
        <taxon>Gammaproteobacteria</taxon>
        <taxon>Cardiobacteriales</taxon>
        <taxon>Cardiobacteriaceae</taxon>
        <taxon>Suttonella</taxon>
    </lineage>
</organism>
<sequence length="241" mass="27421">MRILSYNIQAAIHSNSYLSYSYQWPRQLLPTPAKKRNLERIAEFLRDFDVVCLQEIELGGLRNGFKSQHAQLLELTDFPYDAVQTNRRVGQLSLHGNLILSRYPLNIILDSPLPSQIKGRGVLAASIDLNAQDTLIIANTHLSLGKLDQHRQLRFIRTRLQNHDNILICGDLNCRPDSSALRVLTEHGYRLLGRQQASFPSWKPQKALDHALFNSRLAADAQILPFRASDHLPLAITIHHE</sequence>
<dbReference type="PANTHER" id="PTHR14859:SF15">
    <property type="entry name" value="ENDONUCLEASE_EXONUCLEASE_PHOSPHATASE DOMAIN-CONTAINING PROTEIN"/>
    <property type="match status" value="1"/>
</dbReference>
<evidence type="ECO:0000313" key="3">
    <source>
        <dbReference type="Proteomes" id="UP000254575"/>
    </source>
</evidence>
<dbReference type="PANTHER" id="PTHR14859">
    <property type="entry name" value="CALCOFLUOR WHITE HYPERSENSITIVE PROTEIN PRECURSOR"/>
    <property type="match status" value="1"/>
</dbReference>
<feature type="domain" description="Endonuclease/exonuclease/phosphatase" evidence="1">
    <location>
        <begin position="4"/>
        <end position="231"/>
    </location>
</feature>
<dbReference type="InterPro" id="IPR036691">
    <property type="entry name" value="Endo/exonu/phosph_ase_sf"/>
</dbReference>
<dbReference type="InterPro" id="IPR051916">
    <property type="entry name" value="GPI-anchor_lipid_remodeler"/>
</dbReference>
<accession>A0A380N3A4</accession>
<reference evidence="2 3" key="1">
    <citation type="submission" date="2018-06" db="EMBL/GenBank/DDBJ databases">
        <authorList>
            <consortium name="Pathogen Informatics"/>
            <person name="Doyle S."/>
        </authorList>
    </citation>
    <scope>NUCLEOTIDE SEQUENCE [LARGE SCALE GENOMIC DNA]</scope>
    <source>
        <strain evidence="2 3">NCTC10717</strain>
    </source>
</reference>
<dbReference type="OrthoDB" id="5293344at2"/>
<dbReference type="Pfam" id="PF03372">
    <property type="entry name" value="Exo_endo_phos"/>
    <property type="match status" value="1"/>
</dbReference>
<dbReference type="AlphaFoldDB" id="A0A380N3A4"/>
<evidence type="ECO:0000313" key="2">
    <source>
        <dbReference type="EMBL" id="SUO98583.1"/>
    </source>
</evidence>
<proteinExistence type="predicted"/>
<dbReference type="Gene3D" id="3.60.10.10">
    <property type="entry name" value="Endonuclease/exonuclease/phosphatase"/>
    <property type="match status" value="1"/>
</dbReference>
<gene>
    <name evidence="2" type="ORF">NCTC10717_02338</name>
</gene>
<dbReference type="Proteomes" id="UP000254575">
    <property type="component" value="Unassembled WGS sequence"/>
</dbReference>
<evidence type="ECO:0000259" key="1">
    <source>
        <dbReference type="Pfam" id="PF03372"/>
    </source>
</evidence>
<dbReference type="InterPro" id="IPR005135">
    <property type="entry name" value="Endo/exonuclease/phosphatase"/>
</dbReference>
<dbReference type="GO" id="GO:0006506">
    <property type="term" value="P:GPI anchor biosynthetic process"/>
    <property type="evidence" value="ECO:0007669"/>
    <property type="project" value="TreeGrafter"/>
</dbReference>
<dbReference type="GO" id="GO:0016020">
    <property type="term" value="C:membrane"/>
    <property type="evidence" value="ECO:0007669"/>
    <property type="project" value="GOC"/>
</dbReference>